<accession>A0A168QL18</accession>
<proteinExistence type="predicted"/>
<evidence type="ECO:0000313" key="2">
    <source>
        <dbReference type="Proteomes" id="UP000077355"/>
    </source>
</evidence>
<name>A0A168QL18_9BACL</name>
<protein>
    <submittedName>
        <fullName evidence="1">Uncharacterized protein</fullName>
    </submittedName>
</protein>
<reference evidence="1 2" key="1">
    <citation type="submission" date="2016-03" db="EMBL/GenBank/DDBJ databases">
        <title>Draft genome sequence of Paenibacillus antarcticus CECT 5836.</title>
        <authorList>
            <person name="Shin S.-K."/>
            <person name="Yi H."/>
        </authorList>
    </citation>
    <scope>NUCLEOTIDE SEQUENCE [LARGE SCALE GENOMIC DNA]</scope>
    <source>
        <strain evidence="1 2">CECT 5836</strain>
    </source>
</reference>
<gene>
    <name evidence="1" type="ORF">PBAT_03260</name>
</gene>
<sequence length="66" mass="7781">MLLQNHEDIVKLHALHLMQEADRCRVGQQVLDRRREVSQLNRKAMNNTKEKQSIIGRLISIGIRMF</sequence>
<keyword evidence="2" id="KW-1185">Reference proteome</keyword>
<comment type="caution">
    <text evidence="1">The sequence shown here is derived from an EMBL/GenBank/DDBJ whole genome shotgun (WGS) entry which is preliminary data.</text>
</comment>
<dbReference type="Proteomes" id="UP000077355">
    <property type="component" value="Unassembled WGS sequence"/>
</dbReference>
<organism evidence="1 2">
    <name type="scientific">Paenibacillus antarcticus</name>
    <dbReference type="NCBI Taxonomy" id="253703"/>
    <lineage>
        <taxon>Bacteria</taxon>
        <taxon>Bacillati</taxon>
        <taxon>Bacillota</taxon>
        <taxon>Bacilli</taxon>
        <taxon>Bacillales</taxon>
        <taxon>Paenibacillaceae</taxon>
        <taxon>Paenibacillus</taxon>
    </lineage>
</organism>
<dbReference type="EMBL" id="LVJI01000002">
    <property type="protein sequence ID" value="OAB47906.1"/>
    <property type="molecule type" value="Genomic_DNA"/>
</dbReference>
<dbReference type="AlphaFoldDB" id="A0A168QL18"/>
<evidence type="ECO:0000313" key="1">
    <source>
        <dbReference type="EMBL" id="OAB47906.1"/>
    </source>
</evidence>
<dbReference type="RefSeq" id="WP_068646507.1">
    <property type="nucleotide sequence ID" value="NZ_CP043611.1"/>
</dbReference>